<gene>
    <name evidence="1" type="ORF">NQ317_015475</name>
</gene>
<sequence length="167" mass="19214">MMWLERKPFSFSYEILRSLIAPTKVSEKNYDEIIHILNEHFAPRASEIVCRFKFYRRDQQPGESIAVYIKELRHLAEHCGFRETLEAMLRDRLVCGVQGDALQRRLLAEDKITFKKALDMCQAHEVAAHSVATLKEAAASRILQPQPVDINKVSKGKEKANSGQFKK</sequence>
<dbReference type="PANTHER" id="PTHR33198">
    <property type="entry name" value="ANK_REP_REGION DOMAIN-CONTAINING PROTEIN-RELATED"/>
    <property type="match status" value="1"/>
</dbReference>
<evidence type="ECO:0000313" key="2">
    <source>
        <dbReference type="Proteomes" id="UP001162164"/>
    </source>
</evidence>
<organism evidence="1 2">
    <name type="scientific">Molorchus minor</name>
    <dbReference type="NCBI Taxonomy" id="1323400"/>
    <lineage>
        <taxon>Eukaryota</taxon>
        <taxon>Metazoa</taxon>
        <taxon>Ecdysozoa</taxon>
        <taxon>Arthropoda</taxon>
        <taxon>Hexapoda</taxon>
        <taxon>Insecta</taxon>
        <taxon>Pterygota</taxon>
        <taxon>Neoptera</taxon>
        <taxon>Endopterygota</taxon>
        <taxon>Coleoptera</taxon>
        <taxon>Polyphaga</taxon>
        <taxon>Cucujiformia</taxon>
        <taxon>Chrysomeloidea</taxon>
        <taxon>Cerambycidae</taxon>
        <taxon>Lamiinae</taxon>
        <taxon>Monochamini</taxon>
        <taxon>Molorchus</taxon>
    </lineage>
</organism>
<name>A0ABQ9J9Y2_9CUCU</name>
<reference evidence="1" key="1">
    <citation type="journal article" date="2023" name="Insect Mol. Biol.">
        <title>Genome sequencing provides insights into the evolution of gene families encoding plant cell wall-degrading enzymes in longhorned beetles.</title>
        <authorList>
            <person name="Shin N.R."/>
            <person name="Okamura Y."/>
            <person name="Kirsch R."/>
            <person name="Pauchet Y."/>
        </authorList>
    </citation>
    <scope>NUCLEOTIDE SEQUENCE</scope>
    <source>
        <strain evidence="1">MMC_N1</strain>
    </source>
</reference>
<dbReference type="Proteomes" id="UP001162164">
    <property type="component" value="Unassembled WGS sequence"/>
</dbReference>
<comment type="caution">
    <text evidence="1">The sequence shown here is derived from an EMBL/GenBank/DDBJ whole genome shotgun (WGS) entry which is preliminary data.</text>
</comment>
<keyword evidence="2" id="KW-1185">Reference proteome</keyword>
<dbReference type="EMBL" id="JAPWTJ010001001">
    <property type="protein sequence ID" value="KAJ8974420.1"/>
    <property type="molecule type" value="Genomic_DNA"/>
</dbReference>
<proteinExistence type="predicted"/>
<evidence type="ECO:0000313" key="1">
    <source>
        <dbReference type="EMBL" id="KAJ8974420.1"/>
    </source>
</evidence>
<protein>
    <recommendedName>
        <fullName evidence="3">Retrotransposon gag domain-containing protein</fullName>
    </recommendedName>
</protein>
<dbReference type="PANTHER" id="PTHR33198:SF19">
    <property type="entry name" value="CCHC-TYPE DOMAIN-CONTAINING PROTEIN"/>
    <property type="match status" value="1"/>
</dbReference>
<evidence type="ECO:0008006" key="3">
    <source>
        <dbReference type="Google" id="ProtNLM"/>
    </source>
</evidence>
<accession>A0ABQ9J9Y2</accession>